<evidence type="ECO:0000313" key="3">
    <source>
        <dbReference type="EMBL" id="CAB9517650.1"/>
    </source>
</evidence>
<gene>
    <name evidence="3" type="ORF">SEMRO_870_G213740.1</name>
</gene>
<feature type="domain" description="Helicase-associated" evidence="2">
    <location>
        <begin position="140"/>
        <end position="201"/>
    </location>
</feature>
<proteinExistence type="predicted"/>
<keyword evidence="3" id="KW-0547">Nucleotide-binding</keyword>
<feature type="domain" description="Helicase-associated" evidence="2">
    <location>
        <begin position="13"/>
        <end position="84"/>
    </location>
</feature>
<evidence type="ECO:0000256" key="1">
    <source>
        <dbReference type="SAM" id="MobiDB-lite"/>
    </source>
</evidence>
<feature type="region of interest" description="Disordered" evidence="1">
    <location>
        <begin position="100"/>
        <end position="121"/>
    </location>
</feature>
<dbReference type="InterPro" id="IPR005114">
    <property type="entry name" value="Helicase_assoc"/>
</dbReference>
<dbReference type="PANTHER" id="PTHR33418">
    <property type="entry name" value="HELICASE-ASSOCIATED"/>
    <property type="match status" value="1"/>
</dbReference>
<name>A0A9N8EC19_9STRA</name>
<dbReference type="AlphaFoldDB" id="A0A9N8EC19"/>
<dbReference type="EMBL" id="CAICTM010000869">
    <property type="protein sequence ID" value="CAB9517650.1"/>
    <property type="molecule type" value="Genomic_DNA"/>
</dbReference>
<evidence type="ECO:0000313" key="4">
    <source>
        <dbReference type="Proteomes" id="UP001153069"/>
    </source>
</evidence>
<keyword evidence="3" id="KW-0378">Hydrolase</keyword>
<comment type="caution">
    <text evidence="3">The sequence shown here is derived from an EMBL/GenBank/DDBJ whole genome shotgun (WGS) entry which is preliminary data.</text>
</comment>
<feature type="compositionally biased region" description="Acidic residues" evidence="1">
    <location>
        <begin position="100"/>
        <end position="116"/>
    </location>
</feature>
<sequence length="295" mass="35062">MLGFDFLTPKERHDQRWRARYERLKVFKSIFGHTRVPRLPRKWDNEEMKPWCEALGTWVMCQRTKANTLKMLPWRKTLLNDIGFEYSIMGSACKCPADDTEVDDKMEESSQDSADAETEKGIAEDTVSSLANYSDANCKERAWFDQYNRLVNFRNEKAHAVVPYYYKEDPNFARWVAKQRHFPHQNRMRPNRKRLLNELGFIWDATRLPWEEQFERVVQFKKENKYLEIPHDNQDLWFWLWSQKNKACNGELAHEHAQKLSSIGIELGDAPTCAITPRNDDGWMKPNLLTQKRKV</sequence>
<dbReference type="PANTHER" id="PTHR33418:SF1">
    <property type="entry name" value="HELICASE-ASSOCIATED DOMAIN-CONTAINING PROTEIN"/>
    <property type="match status" value="1"/>
</dbReference>
<keyword evidence="3" id="KW-0067">ATP-binding</keyword>
<dbReference type="GO" id="GO:0004386">
    <property type="term" value="F:helicase activity"/>
    <property type="evidence" value="ECO:0007669"/>
    <property type="project" value="UniProtKB-KW"/>
</dbReference>
<organism evidence="3 4">
    <name type="scientific">Seminavis robusta</name>
    <dbReference type="NCBI Taxonomy" id="568900"/>
    <lineage>
        <taxon>Eukaryota</taxon>
        <taxon>Sar</taxon>
        <taxon>Stramenopiles</taxon>
        <taxon>Ochrophyta</taxon>
        <taxon>Bacillariophyta</taxon>
        <taxon>Bacillariophyceae</taxon>
        <taxon>Bacillariophycidae</taxon>
        <taxon>Naviculales</taxon>
        <taxon>Naviculaceae</taxon>
        <taxon>Seminavis</taxon>
    </lineage>
</organism>
<evidence type="ECO:0000259" key="2">
    <source>
        <dbReference type="Pfam" id="PF03457"/>
    </source>
</evidence>
<keyword evidence="3" id="KW-0347">Helicase</keyword>
<feature type="domain" description="Helicase-associated" evidence="2">
    <location>
        <begin position="208"/>
        <end position="264"/>
    </location>
</feature>
<reference evidence="3" key="1">
    <citation type="submission" date="2020-06" db="EMBL/GenBank/DDBJ databases">
        <authorList>
            <consortium name="Plant Systems Biology data submission"/>
        </authorList>
    </citation>
    <scope>NUCLEOTIDE SEQUENCE</scope>
    <source>
        <strain evidence="3">D6</strain>
    </source>
</reference>
<dbReference type="Pfam" id="PF03457">
    <property type="entry name" value="HA"/>
    <property type="match status" value="3"/>
</dbReference>
<dbReference type="Proteomes" id="UP001153069">
    <property type="component" value="Unassembled WGS sequence"/>
</dbReference>
<dbReference type="Gene3D" id="6.10.140.530">
    <property type="match status" value="3"/>
</dbReference>
<keyword evidence="4" id="KW-1185">Reference proteome</keyword>
<dbReference type="OrthoDB" id="42040at2759"/>
<protein>
    <submittedName>
        <fullName evidence="3">Helicase</fullName>
    </submittedName>
</protein>
<accession>A0A9N8EC19</accession>